<sequence length="88" mass="9965">MERDTTKLWRLTKALNDEGNKGQKITLEEDGQTLTDKAEANAFAQAYAKESSITIPPILQKEFRKEEKERTTNGMSMSRCSKISPSKN</sequence>
<dbReference type="AlphaFoldDB" id="A0A2T7NUL3"/>
<feature type="region of interest" description="Disordered" evidence="1">
    <location>
        <begin position="64"/>
        <end position="88"/>
    </location>
</feature>
<dbReference type="Proteomes" id="UP000245119">
    <property type="component" value="Linkage Group LG9"/>
</dbReference>
<gene>
    <name evidence="2" type="ORF">C0Q70_15356</name>
</gene>
<reference evidence="2 3" key="1">
    <citation type="submission" date="2018-04" db="EMBL/GenBank/DDBJ databases">
        <title>The genome of golden apple snail Pomacea canaliculata provides insight into stress tolerance and invasive adaptation.</title>
        <authorList>
            <person name="Liu C."/>
            <person name="Liu B."/>
            <person name="Ren Y."/>
            <person name="Zhang Y."/>
            <person name="Wang H."/>
            <person name="Li S."/>
            <person name="Jiang F."/>
            <person name="Yin L."/>
            <person name="Zhang G."/>
            <person name="Qian W."/>
            <person name="Fan W."/>
        </authorList>
    </citation>
    <scope>NUCLEOTIDE SEQUENCE [LARGE SCALE GENOMIC DNA]</scope>
    <source>
        <strain evidence="2">SZHN2017</strain>
        <tissue evidence="2">Muscle</tissue>
    </source>
</reference>
<dbReference type="EMBL" id="PZQS01000009">
    <property type="protein sequence ID" value="PVD24867.1"/>
    <property type="molecule type" value="Genomic_DNA"/>
</dbReference>
<comment type="caution">
    <text evidence="2">The sequence shown here is derived from an EMBL/GenBank/DDBJ whole genome shotgun (WGS) entry which is preliminary data.</text>
</comment>
<evidence type="ECO:0000313" key="3">
    <source>
        <dbReference type="Proteomes" id="UP000245119"/>
    </source>
</evidence>
<keyword evidence="3" id="KW-1185">Reference proteome</keyword>
<name>A0A2T7NUL3_POMCA</name>
<organism evidence="2 3">
    <name type="scientific">Pomacea canaliculata</name>
    <name type="common">Golden apple snail</name>
    <dbReference type="NCBI Taxonomy" id="400727"/>
    <lineage>
        <taxon>Eukaryota</taxon>
        <taxon>Metazoa</taxon>
        <taxon>Spiralia</taxon>
        <taxon>Lophotrochozoa</taxon>
        <taxon>Mollusca</taxon>
        <taxon>Gastropoda</taxon>
        <taxon>Caenogastropoda</taxon>
        <taxon>Architaenioglossa</taxon>
        <taxon>Ampullarioidea</taxon>
        <taxon>Ampullariidae</taxon>
        <taxon>Pomacea</taxon>
    </lineage>
</organism>
<protein>
    <submittedName>
        <fullName evidence="2">Uncharacterized protein</fullName>
    </submittedName>
</protein>
<proteinExistence type="predicted"/>
<accession>A0A2T7NUL3</accession>
<evidence type="ECO:0000256" key="1">
    <source>
        <dbReference type="SAM" id="MobiDB-lite"/>
    </source>
</evidence>
<evidence type="ECO:0000313" key="2">
    <source>
        <dbReference type="EMBL" id="PVD24867.1"/>
    </source>
</evidence>
<feature type="compositionally biased region" description="Polar residues" evidence="1">
    <location>
        <begin position="72"/>
        <end position="88"/>
    </location>
</feature>